<evidence type="ECO:0000313" key="1">
    <source>
        <dbReference type="EMBL" id="KAK0057148.1"/>
    </source>
</evidence>
<reference evidence="1" key="1">
    <citation type="journal article" date="2023" name="PLoS Negl. Trop. Dis.">
        <title>A genome sequence for Biomphalaria pfeifferi, the major vector snail for the human-infecting parasite Schistosoma mansoni.</title>
        <authorList>
            <person name="Bu L."/>
            <person name="Lu L."/>
            <person name="Laidemitt M.R."/>
            <person name="Zhang S.M."/>
            <person name="Mutuku M."/>
            <person name="Mkoji G."/>
            <person name="Steinauer M."/>
            <person name="Loker E.S."/>
        </authorList>
    </citation>
    <scope>NUCLEOTIDE SEQUENCE</scope>
    <source>
        <strain evidence="1">KasaAsao</strain>
    </source>
</reference>
<reference evidence="1" key="2">
    <citation type="submission" date="2023-04" db="EMBL/GenBank/DDBJ databases">
        <authorList>
            <person name="Bu L."/>
            <person name="Lu L."/>
            <person name="Laidemitt M.R."/>
            <person name="Zhang S.M."/>
            <person name="Mutuku M."/>
            <person name="Mkoji G."/>
            <person name="Steinauer M."/>
            <person name="Loker E.S."/>
        </authorList>
    </citation>
    <scope>NUCLEOTIDE SEQUENCE</scope>
    <source>
        <strain evidence="1">KasaAsao</strain>
        <tissue evidence="1">Whole Snail</tissue>
    </source>
</reference>
<name>A0AAD8BM48_BIOPF</name>
<proteinExistence type="predicted"/>
<dbReference type="Proteomes" id="UP001233172">
    <property type="component" value="Unassembled WGS sequence"/>
</dbReference>
<keyword evidence="2" id="KW-1185">Reference proteome</keyword>
<organism evidence="1 2">
    <name type="scientific">Biomphalaria pfeifferi</name>
    <name type="common">Bloodfluke planorb</name>
    <name type="synonym">Freshwater snail</name>
    <dbReference type="NCBI Taxonomy" id="112525"/>
    <lineage>
        <taxon>Eukaryota</taxon>
        <taxon>Metazoa</taxon>
        <taxon>Spiralia</taxon>
        <taxon>Lophotrochozoa</taxon>
        <taxon>Mollusca</taxon>
        <taxon>Gastropoda</taxon>
        <taxon>Heterobranchia</taxon>
        <taxon>Euthyneura</taxon>
        <taxon>Panpulmonata</taxon>
        <taxon>Hygrophila</taxon>
        <taxon>Lymnaeoidea</taxon>
        <taxon>Planorbidae</taxon>
        <taxon>Biomphalaria</taxon>
    </lineage>
</organism>
<feature type="non-terminal residue" evidence="1">
    <location>
        <position position="58"/>
    </location>
</feature>
<protein>
    <submittedName>
        <fullName evidence="1">Uncharacterized protein</fullName>
    </submittedName>
</protein>
<comment type="caution">
    <text evidence="1">The sequence shown here is derived from an EMBL/GenBank/DDBJ whole genome shotgun (WGS) entry which is preliminary data.</text>
</comment>
<feature type="non-terminal residue" evidence="1">
    <location>
        <position position="1"/>
    </location>
</feature>
<dbReference type="EMBL" id="JASAOG010000057">
    <property type="protein sequence ID" value="KAK0057148.1"/>
    <property type="molecule type" value="Genomic_DNA"/>
</dbReference>
<sequence>NLMPVLKLPKYEYICYCLLSHDCQCTVYAPCCQIFNVTDMANKTTSRYDSTRKSTIYE</sequence>
<accession>A0AAD8BM48</accession>
<gene>
    <name evidence="1" type="ORF">Bpfe_013512</name>
</gene>
<dbReference type="AlphaFoldDB" id="A0AAD8BM48"/>
<evidence type="ECO:0000313" key="2">
    <source>
        <dbReference type="Proteomes" id="UP001233172"/>
    </source>
</evidence>